<dbReference type="GO" id="GO:0051301">
    <property type="term" value="P:cell division"/>
    <property type="evidence" value="ECO:0007669"/>
    <property type="project" value="UniProtKB-KW"/>
</dbReference>
<dbReference type="InParanoid" id="A0A259TYL8"/>
<accession>A0A259TYL8</accession>
<dbReference type="Proteomes" id="UP000216446">
    <property type="component" value="Unassembled WGS sequence"/>
</dbReference>
<dbReference type="NCBIfam" id="TIGR00281">
    <property type="entry name" value="SMC-Scp complex subunit ScpB"/>
    <property type="match status" value="1"/>
</dbReference>
<organism evidence="6 7">
    <name type="scientific">Rubricoccus marinus</name>
    <dbReference type="NCBI Taxonomy" id="716817"/>
    <lineage>
        <taxon>Bacteria</taxon>
        <taxon>Pseudomonadati</taxon>
        <taxon>Rhodothermota</taxon>
        <taxon>Rhodothermia</taxon>
        <taxon>Rhodothermales</taxon>
        <taxon>Rubricoccaceae</taxon>
        <taxon>Rubricoccus</taxon>
    </lineage>
</organism>
<evidence type="ECO:0000256" key="4">
    <source>
        <dbReference type="ARBA" id="ARBA00023306"/>
    </source>
</evidence>
<evidence type="ECO:0000256" key="1">
    <source>
        <dbReference type="ARBA" id="ARBA00022490"/>
    </source>
</evidence>
<evidence type="ECO:0000256" key="3">
    <source>
        <dbReference type="ARBA" id="ARBA00022829"/>
    </source>
</evidence>
<keyword evidence="7" id="KW-1185">Reference proteome</keyword>
<sequence length="284" mass="30362">MEPTVPADRVSDDHDARITQAVEALVFASDVPLRNDDLARAYSDVTGSDVTPEDISRAVERLNADYRAGGRAFRVEAFGGGYRLATVPELAPFVRSLFEREEERRLSRSLLETLAVIAYKQPATKPEVEHVRGVSSDYALRQLLERGFVDVVGRADSIGRPLLYGTTDRFLDQFGLATLEDLPSPREVEEILSDPRFSRERAQLLAEWAADAQADGAPGASGDDDGSGGREEGGPSAPEASGAEVADALQAPEPSPEAVSSEPISAPARAVVSSEDTPDAPSDG</sequence>
<feature type="compositionally biased region" description="Low complexity" evidence="5">
    <location>
        <begin position="256"/>
        <end position="268"/>
    </location>
</feature>
<dbReference type="OrthoDB" id="9806226at2"/>
<dbReference type="Pfam" id="PF04079">
    <property type="entry name" value="SMC_ScpB"/>
    <property type="match status" value="1"/>
</dbReference>
<dbReference type="SUPFAM" id="SSF46785">
    <property type="entry name" value="Winged helix' DNA-binding domain"/>
    <property type="match status" value="2"/>
</dbReference>
<evidence type="ECO:0000313" key="6">
    <source>
        <dbReference type="EMBL" id="OZC02790.1"/>
    </source>
</evidence>
<dbReference type="PANTHER" id="PTHR34298:SF2">
    <property type="entry name" value="SEGREGATION AND CONDENSATION PROTEIN B"/>
    <property type="match status" value="1"/>
</dbReference>
<keyword evidence="4" id="KW-0131">Cell cycle</keyword>
<dbReference type="InterPro" id="IPR036390">
    <property type="entry name" value="WH_DNA-bd_sf"/>
</dbReference>
<dbReference type="GO" id="GO:0051304">
    <property type="term" value="P:chromosome separation"/>
    <property type="evidence" value="ECO:0007669"/>
    <property type="project" value="InterPro"/>
</dbReference>
<evidence type="ECO:0000256" key="5">
    <source>
        <dbReference type="SAM" id="MobiDB-lite"/>
    </source>
</evidence>
<dbReference type="RefSeq" id="WP_094547396.1">
    <property type="nucleotide sequence ID" value="NZ_MQWB01000001.1"/>
</dbReference>
<dbReference type="EMBL" id="MQWB01000001">
    <property type="protein sequence ID" value="OZC02790.1"/>
    <property type="molecule type" value="Genomic_DNA"/>
</dbReference>
<keyword evidence="2" id="KW-0132">Cell division</keyword>
<dbReference type="AlphaFoldDB" id="A0A259TYL8"/>
<reference evidence="6 7" key="1">
    <citation type="submission" date="2016-11" db="EMBL/GenBank/DDBJ databases">
        <title>Study of marine rhodopsin-containing bacteria.</title>
        <authorList>
            <person name="Yoshizawa S."/>
            <person name="Kumagai Y."/>
            <person name="Kogure K."/>
        </authorList>
    </citation>
    <scope>NUCLEOTIDE SEQUENCE [LARGE SCALE GENOMIC DNA]</scope>
    <source>
        <strain evidence="6 7">SG-29</strain>
    </source>
</reference>
<feature type="compositionally biased region" description="Low complexity" evidence="5">
    <location>
        <begin position="210"/>
        <end position="221"/>
    </location>
</feature>
<dbReference type="InterPro" id="IPR036388">
    <property type="entry name" value="WH-like_DNA-bd_sf"/>
</dbReference>
<dbReference type="PANTHER" id="PTHR34298">
    <property type="entry name" value="SEGREGATION AND CONDENSATION PROTEIN B"/>
    <property type="match status" value="1"/>
</dbReference>
<protein>
    <submittedName>
        <fullName evidence="6">SMC-Scp complex subunit ScpB</fullName>
    </submittedName>
</protein>
<keyword evidence="3" id="KW-0159">Chromosome partition</keyword>
<evidence type="ECO:0000256" key="2">
    <source>
        <dbReference type="ARBA" id="ARBA00022618"/>
    </source>
</evidence>
<proteinExistence type="predicted"/>
<name>A0A259TYL8_9BACT</name>
<feature type="region of interest" description="Disordered" evidence="5">
    <location>
        <begin position="210"/>
        <end position="284"/>
    </location>
</feature>
<dbReference type="InterPro" id="IPR005234">
    <property type="entry name" value="ScpB_csome_segregation"/>
</dbReference>
<gene>
    <name evidence="6" type="ORF">BSZ36_07270</name>
</gene>
<dbReference type="Gene3D" id="1.10.10.10">
    <property type="entry name" value="Winged helix-like DNA-binding domain superfamily/Winged helix DNA-binding domain"/>
    <property type="match status" value="2"/>
</dbReference>
<comment type="caution">
    <text evidence="6">The sequence shown here is derived from an EMBL/GenBank/DDBJ whole genome shotgun (WGS) entry which is preliminary data.</text>
</comment>
<evidence type="ECO:0000313" key="7">
    <source>
        <dbReference type="Proteomes" id="UP000216446"/>
    </source>
</evidence>
<keyword evidence="1" id="KW-0963">Cytoplasm</keyword>